<gene>
    <name evidence="2" type="ORF">PHMEG_0005050</name>
</gene>
<dbReference type="Pfam" id="PF13602">
    <property type="entry name" value="ADH_zinc_N_2"/>
    <property type="match status" value="1"/>
</dbReference>
<sequence length="353" mass="38233">MTVIQGVNTAVIAATDHNIKVAGNITTMPEKYRAYQYLKYGPPDTELHLRKDVPMSPLQPTHLRIKVHSAALNPADQKIMQDFGLAVTGRQPTADNPFGMGFDVAGTVVETGTNTHQFQVGDAVFAMAPYSDFGTFAEFVAIDEEFVALKPANITFEEAASIPYAALTSYQALREHTNVKAGERVLILGGSTATGMAAIQLAHAIGAHVIATARGCQDYLLVQSLGAEKVIDSSKQNWVDVVAEHSVDVVYDCGVERKAWNRDAQTVLKKDTGRFVTINPMMQPRPAKFGAKCIGEIMVHASGAQLKELSRFVTSGALKPVIDSTYSFDQLLPALAKLESKNTHGKVVLRAVY</sequence>
<reference evidence="3" key="1">
    <citation type="submission" date="2017-03" db="EMBL/GenBank/DDBJ databases">
        <title>Phytopthora megakarya and P. palmivora, two closely related causual agents of cacao black pod achieved similar genome size and gene model numbers by different mechanisms.</title>
        <authorList>
            <person name="Ali S."/>
            <person name="Shao J."/>
            <person name="Larry D.J."/>
            <person name="Kronmiller B."/>
            <person name="Shen D."/>
            <person name="Strem M.D."/>
            <person name="Melnick R.L."/>
            <person name="Guiltinan M.J."/>
            <person name="Tyler B.M."/>
            <person name="Meinhardt L.W."/>
            <person name="Bailey B.A."/>
        </authorList>
    </citation>
    <scope>NUCLEOTIDE SEQUENCE [LARGE SCALE GENOMIC DNA]</scope>
    <source>
        <strain evidence="3">zdho120</strain>
    </source>
</reference>
<dbReference type="InterPro" id="IPR020843">
    <property type="entry name" value="ER"/>
</dbReference>
<dbReference type="STRING" id="4795.A0A225WTU8"/>
<accession>A0A225WTU8</accession>
<comment type="caution">
    <text evidence="2">The sequence shown here is derived from an EMBL/GenBank/DDBJ whole genome shotgun (WGS) entry which is preliminary data.</text>
</comment>
<proteinExistence type="predicted"/>
<dbReference type="InterPro" id="IPR050700">
    <property type="entry name" value="YIM1/Zinc_Alcohol_DH_Fams"/>
</dbReference>
<dbReference type="GO" id="GO:0016491">
    <property type="term" value="F:oxidoreductase activity"/>
    <property type="evidence" value="ECO:0007669"/>
    <property type="project" value="InterPro"/>
</dbReference>
<protein>
    <submittedName>
        <fullName evidence="2">Alcohol dehydrogenase</fullName>
    </submittedName>
</protein>
<keyword evidence="3" id="KW-1185">Reference proteome</keyword>
<dbReference type="InterPro" id="IPR013154">
    <property type="entry name" value="ADH-like_N"/>
</dbReference>
<evidence type="ECO:0000313" key="3">
    <source>
        <dbReference type="Proteomes" id="UP000198211"/>
    </source>
</evidence>
<dbReference type="AlphaFoldDB" id="A0A225WTU8"/>
<dbReference type="InterPro" id="IPR036291">
    <property type="entry name" value="NAD(P)-bd_dom_sf"/>
</dbReference>
<dbReference type="Proteomes" id="UP000198211">
    <property type="component" value="Unassembled WGS sequence"/>
</dbReference>
<dbReference type="Pfam" id="PF08240">
    <property type="entry name" value="ADH_N"/>
    <property type="match status" value="1"/>
</dbReference>
<dbReference type="EMBL" id="NBNE01000315">
    <property type="protein sequence ID" value="OWZ20519.1"/>
    <property type="molecule type" value="Genomic_DNA"/>
</dbReference>
<dbReference type="SUPFAM" id="SSF51735">
    <property type="entry name" value="NAD(P)-binding Rossmann-fold domains"/>
    <property type="match status" value="1"/>
</dbReference>
<organism evidence="2 3">
    <name type="scientific">Phytophthora megakarya</name>
    <dbReference type="NCBI Taxonomy" id="4795"/>
    <lineage>
        <taxon>Eukaryota</taxon>
        <taxon>Sar</taxon>
        <taxon>Stramenopiles</taxon>
        <taxon>Oomycota</taxon>
        <taxon>Peronosporomycetes</taxon>
        <taxon>Peronosporales</taxon>
        <taxon>Peronosporaceae</taxon>
        <taxon>Phytophthora</taxon>
    </lineage>
</organism>
<feature type="domain" description="Enoyl reductase (ER)" evidence="1">
    <location>
        <begin position="41"/>
        <end position="349"/>
    </location>
</feature>
<evidence type="ECO:0000259" key="1">
    <source>
        <dbReference type="SMART" id="SM00829"/>
    </source>
</evidence>
<dbReference type="Gene3D" id="3.40.50.720">
    <property type="entry name" value="NAD(P)-binding Rossmann-like Domain"/>
    <property type="match status" value="1"/>
</dbReference>
<dbReference type="OrthoDB" id="3509362at2759"/>
<dbReference type="InterPro" id="IPR011032">
    <property type="entry name" value="GroES-like_sf"/>
</dbReference>
<name>A0A225WTU8_9STRA</name>
<evidence type="ECO:0000313" key="2">
    <source>
        <dbReference type="EMBL" id="OWZ20519.1"/>
    </source>
</evidence>
<dbReference type="SUPFAM" id="SSF50129">
    <property type="entry name" value="GroES-like"/>
    <property type="match status" value="1"/>
</dbReference>
<dbReference type="PANTHER" id="PTHR11695:SF294">
    <property type="entry name" value="RETICULON-4-INTERACTING PROTEIN 1, MITOCHONDRIAL"/>
    <property type="match status" value="1"/>
</dbReference>
<dbReference type="Gene3D" id="3.90.180.10">
    <property type="entry name" value="Medium-chain alcohol dehydrogenases, catalytic domain"/>
    <property type="match status" value="1"/>
</dbReference>
<dbReference type="CDD" id="cd05289">
    <property type="entry name" value="MDR_like_2"/>
    <property type="match status" value="1"/>
</dbReference>
<dbReference type="SMART" id="SM00829">
    <property type="entry name" value="PKS_ER"/>
    <property type="match status" value="1"/>
</dbReference>
<dbReference type="PANTHER" id="PTHR11695">
    <property type="entry name" value="ALCOHOL DEHYDROGENASE RELATED"/>
    <property type="match status" value="1"/>
</dbReference>